<feature type="region of interest" description="Disordered" evidence="1">
    <location>
        <begin position="1"/>
        <end position="72"/>
    </location>
</feature>
<evidence type="ECO:0000313" key="3">
    <source>
        <dbReference type="Proteomes" id="UP001464387"/>
    </source>
</evidence>
<evidence type="ECO:0000256" key="1">
    <source>
        <dbReference type="SAM" id="MobiDB-lite"/>
    </source>
</evidence>
<organism evidence="2 3">
    <name type="scientific">Mesorhizobium opportunistum</name>
    <dbReference type="NCBI Taxonomy" id="593909"/>
    <lineage>
        <taxon>Bacteria</taxon>
        <taxon>Pseudomonadati</taxon>
        <taxon>Pseudomonadota</taxon>
        <taxon>Alphaproteobacteria</taxon>
        <taxon>Hyphomicrobiales</taxon>
        <taxon>Phyllobacteriaceae</taxon>
        <taxon>Mesorhizobium</taxon>
    </lineage>
</organism>
<sequence length="72" mass="7873">MASDGKKHFGRGSQGKGTGAGAMTNLPKDKIEENAVLSNRDKKQHSEERGLDGNRIKSDQYQDHAANHLPKD</sequence>
<reference evidence="2 3" key="1">
    <citation type="journal article" date="2024" name="Proc. Natl. Acad. Sci. U.S.A.">
        <title>The evolutionary genomics of adaptation to stress in wild rhizobium bacteria.</title>
        <authorList>
            <person name="Kehlet-Delgado H."/>
            <person name="Montoya A.P."/>
            <person name="Jensen K.T."/>
            <person name="Wendlandt C.E."/>
            <person name="Dexheimer C."/>
            <person name="Roberts M."/>
            <person name="Torres Martinez L."/>
            <person name="Friesen M.L."/>
            <person name="Griffitts J.S."/>
            <person name="Porter S.S."/>
        </authorList>
    </citation>
    <scope>NUCLEOTIDE SEQUENCE [LARGE SCALE GENOMIC DNA]</scope>
    <source>
        <strain evidence="2 3">M0729</strain>
    </source>
</reference>
<accession>A0ABV1YLB1</accession>
<keyword evidence="3" id="KW-1185">Reference proteome</keyword>
<dbReference type="Proteomes" id="UP001464387">
    <property type="component" value="Unassembled WGS sequence"/>
</dbReference>
<protein>
    <recommendedName>
        <fullName evidence="4">Stress-induced protein, KGG, repeat protein</fullName>
    </recommendedName>
</protein>
<feature type="compositionally biased region" description="Basic and acidic residues" evidence="1">
    <location>
        <begin position="27"/>
        <end position="72"/>
    </location>
</feature>
<dbReference type="EMBL" id="JAMYPJ010000041">
    <property type="protein sequence ID" value="MER8935978.1"/>
    <property type="molecule type" value="Genomic_DNA"/>
</dbReference>
<proteinExistence type="predicted"/>
<evidence type="ECO:0008006" key="4">
    <source>
        <dbReference type="Google" id="ProtNLM"/>
    </source>
</evidence>
<gene>
    <name evidence="2" type="ORF">NKI33_23845</name>
</gene>
<name>A0ABV1YLB1_9HYPH</name>
<comment type="caution">
    <text evidence="2">The sequence shown here is derived from an EMBL/GenBank/DDBJ whole genome shotgun (WGS) entry which is preliminary data.</text>
</comment>
<evidence type="ECO:0000313" key="2">
    <source>
        <dbReference type="EMBL" id="MER8935978.1"/>
    </source>
</evidence>
<dbReference type="RefSeq" id="WP_287276954.1">
    <property type="nucleotide sequence ID" value="NZ_JAMYMY010000046.1"/>
</dbReference>